<dbReference type="GO" id="GO:0005886">
    <property type="term" value="C:plasma membrane"/>
    <property type="evidence" value="ECO:0007669"/>
    <property type="project" value="UniProtKB-SubCell"/>
</dbReference>
<evidence type="ECO:0000313" key="7">
    <source>
        <dbReference type="EMBL" id="PJJ56862.1"/>
    </source>
</evidence>
<dbReference type="AlphaFoldDB" id="A0A2M9BFZ9"/>
<dbReference type="PANTHER" id="PTHR30250">
    <property type="entry name" value="PST FAMILY PREDICTED COLANIC ACID TRANSPORTER"/>
    <property type="match status" value="1"/>
</dbReference>
<feature type="transmembrane region" description="Helical" evidence="6">
    <location>
        <begin position="122"/>
        <end position="140"/>
    </location>
</feature>
<keyword evidence="8" id="KW-1185">Reference proteome</keyword>
<evidence type="ECO:0000256" key="1">
    <source>
        <dbReference type="ARBA" id="ARBA00004651"/>
    </source>
</evidence>
<comment type="subcellular location">
    <subcellularLocation>
        <location evidence="1">Cell membrane</location>
        <topology evidence="1">Multi-pass membrane protein</topology>
    </subcellularLocation>
</comment>
<evidence type="ECO:0000256" key="6">
    <source>
        <dbReference type="SAM" id="Phobius"/>
    </source>
</evidence>
<evidence type="ECO:0000313" key="8">
    <source>
        <dbReference type="Proteomes" id="UP000230842"/>
    </source>
</evidence>
<feature type="transmembrane region" description="Helical" evidence="6">
    <location>
        <begin position="161"/>
        <end position="178"/>
    </location>
</feature>
<dbReference type="InterPro" id="IPR050833">
    <property type="entry name" value="Poly_Biosynth_Transport"/>
</dbReference>
<feature type="transmembrane region" description="Helical" evidence="6">
    <location>
        <begin position="335"/>
        <end position="357"/>
    </location>
</feature>
<dbReference type="CDD" id="cd13126">
    <property type="entry name" value="MATE_like_11"/>
    <property type="match status" value="1"/>
</dbReference>
<keyword evidence="5 6" id="KW-0472">Membrane</keyword>
<dbReference type="Proteomes" id="UP000230842">
    <property type="component" value="Unassembled WGS sequence"/>
</dbReference>
<feature type="transmembrane region" description="Helical" evidence="6">
    <location>
        <begin position="395"/>
        <end position="412"/>
    </location>
</feature>
<evidence type="ECO:0000256" key="5">
    <source>
        <dbReference type="ARBA" id="ARBA00023136"/>
    </source>
</evidence>
<gene>
    <name evidence="7" type="ORF">CLV56_1076</name>
</gene>
<accession>A0A2M9BFZ9</accession>
<name>A0A2M9BFZ9_9ACTN</name>
<keyword evidence="2" id="KW-1003">Cell membrane</keyword>
<feature type="transmembrane region" description="Helical" evidence="6">
    <location>
        <begin position="184"/>
        <end position="202"/>
    </location>
</feature>
<proteinExistence type="predicted"/>
<comment type="caution">
    <text evidence="7">The sequence shown here is derived from an EMBL/GenBank/DDBJ whole genome shotgun (WGS) entry which is preliminary data.</text>
</comment>
<evidence type="ECO:0000256" key="4">
    <source>
        <dbReference type="ARBA" id="ARBA00022989"/>
    </source>
</evidence>
<dbReference type="RefSeq" id="WP_100414502.1">
    <property type="nucleotide sequence ID" value="NZ_PGEZ01000001.1"/>
</dbReference>
<keyword evidence="4 6" id="KW-1133">Transmembrane helix</keyword>
<protein>
    <submittedName>
        <fullName evidence="7">O-antigen/teichoic acid export membrane protein</fullName>
    </submittedName>
</protein>
<feature type="transmembrane region" description="Helical" evidence="6">
    <location>
        <begin position="242"/>
        <end position="260"/>
    </location>
</feature>
<keyword evidence="3 6" id="KW-0812">Transmembrane</keyword>
<organism evidence="7 8">
    <name type="scientific">Mumia flava</name>
    <dbReference type="NCBI Taxonomy" id="1348852"/>
    <lineage>
        <taxon>Bacteria</taxon>
        <taxon>Bacillati</taxon>
        <taxon>Actinomycetota</taxon>
        <taxon>Actinomycetes</taxon>
        <taxon>Propionibacteriales</taxon>
        <taxon>Nocardioidaceae</taxon>
        <taxon>Mumia</taxon>
    </lineage>
</organism>
<feature type="transmembrane region" description="Helical" evidence="6">
    <location>
        <begin position="298"/>
        <end position="323"/>
    </location>
</feature>
<dbReference type="OrthoDB" id="3701119at2"/>
<feature type="transmembrane region" description="Helical" evidence="6">
    <location>
        <begin position="369"/>
        <end position="389"/>
    </location>
</feature>
<evidence type="ECO:0000256" key="2">
    <source>
        <dbReference type="ARBA" id="ARBA00022475"/>
    </source>
</evidence>
<dbReference type="EMBL" id="PGEZ01000001">
    <property type="protein sequence ID" value="PJJ56862.1"/>
    <property type="molecule type" value="Genomic_DNA"/>
</dbReference>
<sequence>MSAGRHRAPTRLENGGYALLRRLGWGIGDQAVSSLSNFVLGIVVARSLGSEDFGAFSLAYLTYGVVINASRGLATDPLVVRHSGRTPGELRPAIASATGTALVVGVVCGIACAGVALVAPEAVGPAFLALAVGLPGLMLQDAWRFAFFASGKPQKAFVNDLVWGVVLIGTLVALHSVGRLTVETSVLAFGGTATLAALFGLLQSRVLPRVSTFWRWMVDHRDLGTRYLLENLSMGFARQLRFVVLGAVAGLAAVGELRAAEMLMGPFLVILMGLSQVAVPEATHVVRRAPHRLGQFCLGLGAVQGAAAAAWGVAMLLLLPYGLGELLLGDLWEPAAALLPIVVVGLVLGGIEVGATAGVRALGAARRSLFAQLTGSGLYLAGGAAGAYLDGARGSAIGVGLAAAVGVVVWWVQLRRGLTDHLAAQALLSTESPTEERILL</sequence>
<evidence type="ECO:0000256" key="3">
    <source>
        <dbReference type="ARBA" id="ARBA00022692"/>
    </source>
</evidence>
<feature type="transmembrane region" description="Helical" evidence="6">
    <location>
        <begin position="93"/>
        <end position="116"/>
    </location>
</feature>
<dbReference type="PANTHER" id="PTHR30250:SF26">
    <property type="entry name" value="PSMA PROTEIN"/>
    <property type="match status" value="1"/>
</dbReference>
<reference evidence="7 8" key="1">
    <citation type="submission" date="2017-11" db="EMBL/GenBank/DDBJ databases">
        <title>Genomic Encyclopedia of Archaeal and Bacterial Type Strains, Phase II (KMG-II): From Individual Species to Whole Genera.</title>
        <authorList>
            <person name="Goeker M."/>
        </authorList>
    </citation>
    <scope>NUCLEOTIDE SEQUENCE [LARGE SCALE GENOMIC DNA]</scope>
    <source>
        <strain evidence="7 8">DSM 27763</strain>
    </source>
</reference>